<reference evidence="2 3" key="1">
    <citation type="submission" date="2021-02" db="EMBL/GenBank/DDBJ databases">
        <title>Paracoccus methylovroum sp.nov., a new methanol and methylamine utilizing methylotrophic denitrifer.</title>
        <authorList>
            <person name="Timsy T."/>
            <person name="Behrendt U."/>
            <person name="Ulrich A."/>
            <person name="Spanner T."/>
            <person name="Foesel B.U."/>
            <person name="Horn M.A."/>
            <person name="Kolb S."/>
        </authorList>
    </citation>
    <scope>NUCLEOTIDE SEQUENCE [LARGE SCALE GENOMIC DNA]</scope>
    <source>
        <strain evidence="2 3">H4-D09</strain>
    </source>
</reference>
<keyword evidence="3" id="KW-1185">Reference proteome</keyword>
<dbReference type="EMBL" id="CP070368">
    <property type="protein sequence ID" value="QRZ13739.1"/>
    <property type="molecule type" value="Genomic_DNA"/>
</dbReference>
<evidence type="ECO:0000313" key="2">
    <source>
        <dbReference type="EMBL" id="QRZ13739.1"/>
    </source>
</evidence>
<evidence type="ECO:0000259" key="1">
    <source>
        <dbReference type="Pfam" id="PF23639"/>
    </source>
</evidence>
<dbReference type="Proteomes" id="UP000663629">
    <property type="component" value="Chromosome 1"/>
</dbReference>
<name>A0ABX7JJ59_9RHOB</name>
<protein>
    <recommendedName>
        <fullName evidence="1">DUF7146 domain-containing protein</fullName>
    </recommendedName>
</protein>
<organism evidence="2 3">
    <name type="scientific">Paracoccus methylovorus</name>
    <dbReference type="NCBI Taxonomy" id="2812658"/>
    <lineage>
        <taxon>Bacteria</taxon>
        <taxon>Pseudomonadati</taxon>
        <taxon>Pseudomonadota</taxon>
        <taxon>Alphaproteobacteria</taxon>
        <taxon>Rhodobacterales</taxon>
        <taxon>Paracoccaceae</taxon>
        <taxon>Paracoccus</taxon>
    </lineage>
</organism>
<accession>A0ABX7JJ59</accession>
<dbReference type="InterPro" id="IPR055570">
    <property type="entry name" value="DUF7146"/>
</dbReference>
<proteinExistence type="predicted"/>
<dbReference type="Pfam" id="PF23639">
    <property type="entry name" value="DUF7146"/>
    <property type="match status" value="1"/>
</dbReference>
<sequence>MTEAERITRALRGRWHGRYGVACCPVHGDKRPSLSLADGDGGRLLARCHAGCRFDTILDALRGLGLVEGKGVYTPPSAADLVRIEAAERAEAEKRERQALAVWGEGQPVHGSLAEIYLRGRGITCDLSDALRFHPDCWHPSARRFPALLARVDGAARFALHRTYLREDGRGKADAEPAKAMLGGVAGGAVRLTEAEGALVVCEGMGSDRMPDFFIHLRG</sequence>
<dbReference type="RefSeq" id="WP_205294723.1">
    <property type="nucleotide sequence ID" value="NZ_CP070368.1"/>
</dbReference>
<evidence type="ECO:0000313" key="3">
    <source>
        <dbReference type="Proteomes" id="UP000663629"/>
    </source>
</evidence>
<gene>
    <name evidence="2" type="ORF">JWJ88_03485</name>
</gene>
<feature type="domain" description="DUF7146" evidence="1">
    <location>
        <begin position="93"/>
        <end position="192"/>
    </location>
</feature>